<evidence type="ECO:0000313" key="3">
    <source>
        <dbReference type="EMBL" id="OHA92976.1"/>
    </source>
</evidence>
<accession>A0A1G2T6T0</accession>
<dbReference type="SUPFAM" id="SSF143120">
    <property type="entry name" value="YefM-like"/>
    <property type="match status" value="1"/>
</dbReference>
<evidence type="ECO:0000256" key="1">
    <source>
        <dbReference type="ARBA" id="ARBA00009981"/>
    </source>
</evidence>
<dbReference type="AlphaFoldDB" id="A0A1G2T6T0"/>
<proteinExistence type="inferred from homology"/>
<organism evidence="3 4">
    <name type="scientific">Candidatus Zambryskibacteria bacterium RIFCSPHIGHO2_02_38_10.5</name>
    <dbReference type="NCBI Taxonomy" id="1802742"/>
    <lineage>
        <taxon>Bacteria</taxon>
        <taxon>Candidatus Zambryskiibacteriota</taxon>
    </lineage>
</organism>
<dbReference type="EMBL" id="MHVL01000030">
    <property type="protein sequence ID" value="OHA92976.1"/>
    <property type="molecule type" value="Genomic_DNA"/>
</dbReference>
<dbReference type="Gene3D" id="3.40.1620.10">
    <property type="entry name" value="YefM-like domain"/>
    <property type="match status" value="1"/>
</dbReference>
<dbReference type="Proteomes" id="UP000179264">
    <property type="component" value="Unassembled WGS sequence"/>
</dbReference>
<sequence>MNIKTISTTKVRANISEIIERVKNHDEIFVFGRRNKPEAVLVKFPDTYNPRFSDITNINAYSKSFDFLKDEPDIYSFSDMKKKHA</sequence>
<name>A0A1G2T6T0_9BACT</name>
<comment type="similarity">
    <text evidence="1 2">Belongs to the phD/YefM antitoxin family.</text>
</comment>
<comment type="caution">
    <text evidence="3">The sequence shown here is derived from an EMBL/GenBank/DDBJ whole genome shotgun (WGS) entry which is preliminary data.</text>
</comment>
<dbReference type="InterPro" id="IPR006442">
    <property type="entry name" value="Antitoxin_Phd/YefM"/>
</dbReference>
<evidence type="ECO:0000313" key="4">
    <source>
        <dbReference type="Proteomes" id="UP000179264"/>
    </source>
</evidence>
<protein>
    <recommendedName>
        <fullName evidence="2">Antitoxin</fullName>
    </recommendedName>
</protein>
<dbReference type="Pfam" id="PF02604">
    <property type="entry name" value="PhdYeFM_antitox"/>
    <property type="match status" value="1"/>
</dbReference>
<reference evidence="3 4" key="1">
    <citation type="journal article" date="2016" name="Nat. Commun.">
        <title>Thousands of microbial genomes shed light on interconnected biogeochemical processes in an aquifer system.</title>
        <authorList>
            <person name="Anantharaman K."/>
            <person name="Brown C.T."/>
            <person name="Hug L.A."/>
            <person name="Sharon I."/>
            <person name="Castelle C.J."/>
            <person name="Probst A.J."/>
            <person name="Thomas B.C."/>
            <person name="Singh A."/>
            <person name="Wilkins M.J."/>
            <person name="Karaoz U."/>
            <person name="Brodie E.L."/>
            <person name="Williams K.H."/>
            <person name="Hubbard S.S."/>
            <person name="Banfield J.F."/>
        </authorList>
    </citation>
    <scope>NUCLEOTIDE SEQUENCE [LARGE SCALE GENOMIC DNA]</scope>
</reference>
<dbReference type="InterPro" id="IPR036165">
    <property type="entry name" value="YefM-like_sf"/>
</dbReference>
<gene>
    <name evidence="3" type="ORF">A2W58_02885</name>
</gene>
<comment type="function">
    <text evidence="2">Antitoxin component of a type II toxin-antitoxin (TA) system.</text>
</comment>
<evidence type="ECO:0000256" key="2">
    <source>
        <dbReference type="RuleBase" id="RU362080"/>
    </source>
</evidence>